<keyword evidence="6" id="KW-0418">Kinase</keyword>
<dbReference type="SMART" id="SM00388">
    <property type="entry name" value="HisKA"/>
    <property type="match status" value="1"/>
</dbReference>
<evidence type="ECO:0000256" key="3">
    <source>
        <dbReference type="ARBA" id="ARBA00012438"/>
    </source>
</evidence>
<dbReference type="CDD" id="cd06225">
    <property type="entry name" value="HAMP"/>
    <property type="match status" value="1"/>
</dbReference>
<comment type="caution">
    <text evidence="12">The sequence shown here is derived from an EMBL/GenBank/DDBJ whole genome shotgun (WGS) entry which is preliminary data.</text>
</comment>
<dbReference type="PANTHER" id="PTHR45453">
    <property type="entry name" value="PHOSPHATE REGULON SENSOR PROTEIN PHOR"/>
    <property type="match status" value="1"/>
</dbReference>
<dbReference type="RefSeq" id="WP_143314619.1">
    <property type="nucleotide sequence ID" value="NZ_JACSRA010000002.1"/>
</dbReference>
<comment type="catalytic activity">
    <reaction evidence="1">
        <text>ATP + protein L-histidine = ADP + protein N-phospho-L-histidine.</text>
        <dbReference type="EC" id="2.7.13.3"/>
    </reaction>
</comment>
<proteinExistence type="predicted"/>
<accession>A0ABR8PPQ3</accession>
<dbReference type="PROSITE" id="PS50109">
    <property type="entry name" value="HIS_KIN"/>
    <property type="match status" value="1"/>
</dbReference>
<dbReference type="InterPro" id="IPR003661">
    <property type="entry name" value="HisK_dim/P_dom"/>
</dbReference>
<name>A0ABR8PPQ3_9CLOT</name>
<evidence type="ECO:0000256" key="6">
    <source>
        <dbReference type="ARBA" id="ARBA00022777"/>
    </source>
</evidence>
<dbReference type="InterPro" id="IPR005467">
    <property type="entry name" value="His_kinase_dom"/>
</dbReference>
<evidence type="ECO:0000256" key="1">
    <source>
        <dbReference type="ARBA" id="ARBA00000085"/>
    </source>
</evidence>
<dbReference type="InterPro" id="IPR004358">
    <property type="entry name" value="Sig_transdc_His_kin-like_C"/>
</dbReference>
<dbReference type="InterPro" id="IPR036097">
    <property type="entry name" value="HisK_dim/P_sf"/>
</dbReference>
<evidence type="ECO:0000256" key="2">
    <source>
        <dbReference type="ARBA" id="ARBA00004370"/>
    </source>
</evidence>
<reference evidence="12 13" key="1">
    <citation type="submission" date="2020-08" db="EMBL/GenBank/DDBJ databases">
        <title>A Genomic Blueprint of the Chicken Gut Microbiome.</title>
        <authorList>
            <person name="Gilroy R."/>
            <person name="Ravi A."/>
            <person name="Getino M."/>
            <person name="Pursley I."/>
            <person name="Horton D.L."/>
            <person name="Alikhan N.-F."/>
            <person name="Baker D."/>
            <person name="Gharbi K."/>
            <person name="Hall N."/>
            <person name="Watson M."/>
            <person name="Adriaenssens E.M."/>
            <person name="Foster-Nyarko E."/>
            <person name="Jarju S."/>
            <person name="Secka A."/>
            <person name="Antonio M."/>
            <person name="Oren A."/>
            <person name="Chaudhuri R."/>
            <person name="La Ragione R.M."/>
            <person name="Hildebrand F."/>
            <person name="Pallen M.J."/>
        </authorList>
    </citation>
    <scope>NUCLEOTIDE SEQUENCE [LARGE SCALE GENOMIC DNA]</scope>
    <source>
        <strain evidence="12 13">Sa3CVN1</strain>
    </source>
</reference>
<organism evidence="12 13">
    <name type="scientific">Clostridium cibarium</name>
    <dbReference type="NCBI Taxonomy" id="2762247"/>
    <lineage>
        <taxon>Bacteria</taxon>
        <taxon>Bacillati</taxon>
        <taxon>Bacillota</taxon>
        <taxon>Clostridia</taxon>
        <taxon>Eubacteriales</taxon>
        <taxon>Clostridiaceae</taxon>
        <taxon>Clostridium</taxon>
    </lineage>
</organism>
<keyword evidence="4" id="KW-0597">Phosphoprotein</keyword>
<feature type="domain" description="HAMP" evidence="11">
    <location>
        <begin position="200"/>
        <end position="252"/>
    </location>
</feature>
<feature type="domain" description="Histidine kinase" evidence="10">
    <location>
        <begin position="281"/>
        <end position="497"/>
    </location>
</feature>
<keyword evidence="9" id="KW-0472">Membrane</keyword>
<gene>
    <name evidence="12" type="ORF">H9661_02220</name>
</gene>
<feature type="transmembrane region" description="Helical" evidence="9">
    <location>
        <begin position="12"/>
        <end position="32"/>
    </location>
</feature>
<evidence type="ECO:0000256" key="5">
    <source>
        <dbReference type="ARBA" id="ARBA00022679"/>
    </source>
</evidence>
<dbReference type="SUPFAM" id="SSF55874">
    <property type="entry name" value="ATPase domain of HSP90 chaperone/DNA topoisomerase II/histidine kinase"/>
    <property type="match status" value="1"/>
</dbReference>
<dbReference type="Pfam" id="PF00672">
    <property type="entry name" value="HAMP"/>
    <property type="match status" value="1"/>
</dbReference>
<dbReference type="SMART" id="SM00304">
    <property type="entry name" value="HAMP"/>
    <property type="match status" value="1"/>
</dbReference>
<dbReference type="PROSITE" id="PS50885">
    <property type="entry name" value="HAMP"/>
    <property type="match status" value="1"/>
</dbReference>
<feature type="transmembrane region" description="Helical" evidence="9">
    <location>
        <begin position="179"/>
        <end position="198"/>
    </location>
</feature>
<dbReference type="EMBL" id="JACSRA010000002">
    <property type="protein sequence ID" value="MBD7910161.1"/>
    <property type="molecule type" value="Genomic_DNA"/>
</dbReference>
<comment type="subcellular location">
    <subcellularLocation>
        <location evidence="2">Membrane</location>
    </subcellularLocation>
</comment>
<dbReference type="CDD" id="cd00082">
    <property type="entry name" value="HisKA"/>
    <property type="match status" value="1"/>
</dbReference>
<keyword evidence="9" id="KW-0812">Transmembrane</keyword>
<dbReference type="InterPro" id="IPR036890">
    <property type="entry name" value="HATPase_C_sf"/>
</dbReference>
<dbReference type="Proteomes" id="UP000627781">
    <property type="component" value="Unassembled WGS sequence"/>
</dbReference>
<dbReference type="PANTHER" id="PTHR45453:SF3">
    <property type="entry name" value="HISTIDINE KINASE"/>
    <property type="match status" value="1"/>
</dbReference>
<evidence type="ECO:0000313" key="13">
    <source>
        <dbReference type="Proteomes" id="UP000627781"/>
    </source>
</evidence>
<protein>
    <recommendedName>
        <fullName evidence="3">histidine kinase</fullName>
        <ecNumber evidence="3">2.7.13.3</ecNumber>
    </recommendedName>
</protein>
<dbReference type="SUPFAM" id="SSF47384">
    <property type="entry name" value="Homodimeric domain of signal transducing histidine kinase"/>
    <property type="match status" value="1"/>
</dbReference>
<dbReference type="Gene3D" id="3.30.565.10">
    <property type="entry name" value="Histidine kinase-like ATPase, C-terminal domain"/>
    <property type="match status" value="1"/>
</dbReference>
<dbReference type="Gene3D" id="1.10.287.130">
    <property type="match status" value="1"/>
</dbReference>
<evidence type="ECO:0000256" key="8">
    <source>
        <dbReference type="SAM" id="Coils"/>
    </source>
</evidence>
<dbReference type="Gene3D" id="6.10.340.10">
    <property type="match status" value="1"/>
</dbReference>
<evidence type="ECO:0000259" key="11">
    <source>
        <dbReference type="PROSITE" id="PS50885"/>
    </source>
</evidence>
<dbReference type="SUPFAM" id="SSF158472">
    <property type="entry name" value="HAMP domain-like"/>
    <property type="match status" value="1"/>
</dbReference>
<keyword evidence="7" id="KW-0902">Two-component regulatory system</keyword>
<dbReference type="EC" id="2.7.13.3" evidence="3"/>
<dbReference type="SMART" id="SM00387">
    <property type="entry name" value="HATPase_c"/>
    <property type="match status" value="1"/>
</dbReference>
<evidence type="ECO:0000256" key="7">
    <source>
        <dbReference type="ARBA" id="ARBA00023012"/>
    </source>
</evidence>
<dbReference type="InterPro" id="IPR003660">
    <property type="entry name" value="HAMP_dom"/>
</dbReference>
<evidence type="ECO:0000256" key="4">
    <source>
        <dbReference type="ARBA" id="ARBA00022553"/>
    </source>
</evidence>
<evidence type="ECO:0000256" key="9">
    <source>
        <dbReference type="SAM" id="Phobius"/>
    </source>
</evidence>
<feature type="coiled-coil region" evidence="8">
    <location>
        <begin position="240"/>
        <end position="271"/>
    </location>
</feature>
<dbReference type="Pfam" id="PF02518">
    <property type="entry name" value="HATPase_c"/>
    <property type="match status" value="1"/>
</dbReference>
<keyword evidence="5" id="KW-0808">Transferase</keyword>
<dbReference type="PRINTS" id="PR00344">
    <property type="entry name" value="BCTRLSENSOR"/>
</dbReference>
<keyword evidence="9" id="KW-1133">Transmembrane helix</keyword>
<dbReference type="InterPro" id="IPR003594">
    <property type="entry name" value="HATPase_dom"/>
</dbReference>
<evidence type="ECO:0000313" key="12">
    <source>
        <dbReference type="EMBL" id="MBD7910161.1"/>
    </source>
</evidence>
<sequence>MKHKLSHKLFFITLGLLVTLMATTLIFQIFFFQGFYERRKKNILTQEINKFKSIYSYNLDDDNVVSRAMKSFEENTNSKIAIFSSNGDIKYLADKYNNDSYDVNVLKAFYSYAVTDHDLLRKILSIDNTQIIYYDDKFSGDKKIGGVSAMSINSPNDSLIVSVTSIQPIKEASDAMSDFYIYIFIGFAVISIFLSSLYSNLISKPLIKINNVALKMSKMNFDEKCTVNREDEIGSLANTLNFLSTNLDGALKNLQEKNKKLKEDIEKERSLELMRKDFIASVSHELKTPIGIIEGYAEGIKDGIVSGEDSLIYLETIIDESKKMGVLVSNMLELSKLEAGVIKPKFETFNINRLINKVITKHSVNAEENGLKIVFNENTQYSYVSADSFQMEQVLTNVITNAIKYTPSDNYIVVSISEEKDLYKISVLNKGGYIDPKELDKLFNKFYRVDKARQRNTNSTGLGLSIVKNLLELHNLKYSLENTEDGVEFKYYIPKIEEEND</sequence>
<dbReference type="Pfam" id="PF00512">
    <property type="entry name" value="HisKA"/>
    <property type="match status" value="1"/>
</dbReference>
<keyword evidence="8" id="KW-0175">Coiled coil</keyword>
<keyword evidence="13" id="KW-1185">Reference proteome</keyword>
<evidence type="ECO:0000259" key="10">
    <source>
        <dbReference type="PROSITE" id="PS50109"/>
    </source>
</evidence>
<dbReference type="InterPro" id="IPR050351">
    <property type="entry name" value="BphY/WalK/GraS-like"/>
</dbReference>